<dbReference type="Proteomes" id="UP001500034">
    <property type="component" value="Unassembled WGS sequence"/>
</dbReference>
<comment type="caution">
    <text evidence="1">The sequence shown here is derived from an EMBL/GenBank/DDBJ whole genome shotgun (WGS) entry which is preliminary data.</text>
</comment>
<name>A0ABP7PT88_9ACTN</name>
<evidence type="ECO:0000313" key="2">
    <source>
        <dbReference type="Proteomes" id="UP001500034"/>
    </source>
</evidence>
<proteinExistence type="predicted"/>
<gene>
    <name evidence="1" type="ORF">GCM10022384_22060</name>
</gene>
<evidence type="ECO:0000313" key="1">
    <source>
        <dbReference type="EMBL" id="GAA3970516.1"/>
    </source>
</evidence>
<sequence length="127" mass="13463">MRAGVDHLQTAPAALLAVPYRRLGSILARQTNDHLVDGVATLRAIMQHVETDLVRTSFADVYHAGLAIDLHVADLEPKSRPASVQLDHLGAGSEIRGSVVIAETHLVGHVPSKQVATDKGGPALQRG</sequence>
<keyword evidence="2" id="KW-1185">Reference proteome</keyword>
<protein>
    <submittedName>
        <fullName evidence="1">Uncharacterized protein</fullName>
    </submittedName>
</protein>
<accession>A0ABP7PT88</accession>
<dbReference type="EMBL" id="BAABCQ010000032">
    <property type="protein sequence ID" value="GAA3970516.1"/>
    <property type="molecule type" value="Genomic_DNA"/>
</dbReference>
<organism evidence="1 2">
    <name type="scientific">Streptomyces marokkonensis</name>
    <dbReference type="NCBI Taxonomy" id="324855"/>
    <lineage>
        <taxon>Bacteria</taxon>
        <taxon>Bacillati</taxon>
        <taxon>Actinomycetota</taxon>
        <taxon>Actinomycetes</taxon>
        <taxon>Kitasatosporales</taxon>
        <taxon>Streptomycetaceae</taxon>
        <taxon>Streptomyces</taxon>
    </lineage>
</organism>
<reference evidence="2" key="1">
    <citation type="journal article" date="2019" name="Int. J. Syst. Evol. Microbiol.">
        <title>The Global Catalogue of Microorganisms (GCM) 10K type strain sequencing project: providing services to taxonomists for standard genome sequencing and annotation.</title>
        <authorList>
            <consortium name="The Broad Institute Genomics Platform"/>
            <consortium name="The Broad Institute Genome Sequencing Center for Infectious Disease"/>
            <person name="Wu L."/>
            <person name="Ma J."/>
        </authorList>
    </citation>
    <scope>NUCLEOTIDE SEQUENCE [LARGE SCALE GENOMIC DNA]</scope>
    <source>
        <strain evidence="2">JCM 17027</strain>
    </source>
</reference>